<dbReference type="InterPro" id="IPR039538">
    <property type="entry name" value="BetI_C"/>
</dbReference>
<accession>A0A923HKP7</accession>
<dbReference type="InterPro" id="IPR050109">
    <property type="entry name" value="HTH-type_TetR-like_transc_reg"/>
</dbReference>
<dbReference type="Proteomes" id="UP000634011">
    <property type="component" value="Unassembled WGS sequence"/>
</dbReference>
<comment type="caution">
    <text evidence="7">The sequence shown here is derived from an EMBL/GenBank/DDBJ whole genome shotgun (WGS) entry which is preliminary data.</text>
</comment>
<dbReference type="InterPro" id="IPR009057">
    <property type="entry name" value="Homeodomain-like_sf"/>
</dbReference>
<feature type="domain" description="HTH tetR-type" evidence="6">
    <location>
        <begin position="8"/>
        <end position="68"/>
    </location>
</feature>
<evidence type="ECO:0000313" key="7">
    <source>
        <dbReference type="EMBL" id="MBC3863462.1"/>
    </source>
</evidence>
<dbReference type="InterPro" id="IPR023772">
    <property type="entry name" value="DNA-bd_HTH_TetR-type_CS"/>
</dbReference>
<evidence type="ECO:0000256" key="4">
    <source>
        <dbReference type="ARBA" id="ARBA00023163"/>
    </source>
</evidence>
<feature type="DNA-binding region" description="H-T-H motif" evidence="5">
    <location>
        <begin position="31"/>
        <end position="50"/>
    </location>
</feature>
<evidence type="ECO:0000313" key="8">
    <source>
        <dbReference type="Proteomes" id="UP000634011"/>
    </source>
</evidence>
<dbReference type="InterPro" id="IPR036271">
    <property type="entry name" value="Tet_transcr_reg_TetR-rel_C_sf"/>
</dbReference>
<keyword evidence="3 5" id="KW-0238">DNA-binding</keyword>
<dbReference type="EMBL" id="JACOFV010000015">
    <property type="protein sequence ID" value="MBC3863462.1"/>
    <property type="molecule type" value="Genomic_DNA"/>
</dbReference>
<reference evidence="7" key="1">
    <citation type="submission" date="2020-08" db="EMBL/GenBank/DDBJ databases">
        <title>Novel species isolated from subtropical streams in China.</title>
        <authorList>
            <person name="Lu H."/>
        </authorList>
    </citation>
    <scope>NUCLEOTIDE SEQUENCE</scope>
    <source>
        <strain evidence="7">KACC 12607</strain>
    </source>
</reference>
<dbReference type="SUPFAM" id="SSF46689">
    <property type="entry name" value="Homeodomain-like"/>
    <property type="match status" value="1"/>
</dbReference>
<dbReference type="InterPro" id="IPR001647">
    <property type="entry name" value="HTH_TetR"/>
</dbReference>
<sequence length="207" mass="22659">MSRPPNTEQRRTEIVNALLASMAEHGYEKATIQVIAKKANLSPGLLHYHFKTKNEILLALVKTLAELSRARYFEFSKNASSAEDKLQAYINARLGKGDGANPAAVAAWVVIGAEAVRQPEVRLIYQESIKEELALAQSLLTACLKDKRKSLKNAPRLAAALLAFMEGAFQLASAAPEAMPSGYAAETAYQMVQRYVDGEKILGIRNL</sequence>
<evidence type="ECO:0000256" key="1">
    <source>
        <dbReference type="ARBA" id="ARBA00022491"/>
    </source>
</evidence>
<name>A0A923HKP7_9BURK</name>
<evidence type="ECO:0000256" key="3">
    <source>
        <dbReference type="ARBA" id="ARBA00023125"/>
    </source>
</evidence>
<keyword evidence="8" id="KW-1185">Reference proteome</keyword>
<dbReference type="RefSeq" id="WP_186913412.1">
    <property type="nucleotide sequence ID" value="NZ_JACOFV010000015.1"/>
</dbReference>
<dbReference type="Gene3D" id="1.10.357.10">
    <property type="entry name" value="Tetracycline Repressor, domain 2"/>
    <property type="match status" value="1"/>
</dbReference>
<protein>
    <submittedName>
        <fullName evidence="7">TetR/AcrR family transcriptional regulator</fullName>
    </submittedName>
</protein>
<organism evidence="7 8">
    <name type="scientific">Undibacterium jejuense</name>
    <dbReference type="NCBI Taxonomy" id="1344949"/>
    <lineage>
        <taxon>Bacteria</taxon>
        <taxon>Pseudomonadati</taxon>
        <taxon>Pseudomonadota</taxon>
        <taxon>Betaproteobacteria</taxon>
        <taxon>Burkholderiales</taxon>
        <taxon>Oxalobacteraceae</taxon>
        <taxon>Undibacterium</taxon>
    </lineage>
</organism>
<keyword evidence="2" id="KW-0805">Transcription regulation</keyword>
<dbReference type="PANTHER" id="PTHR30055">
    <property type="entry name" value="HTH-TYPE TRANSCRIPTIONAL REGULATOR RUTR"/>
    <property type="match status" value="1"/>
</dbReference>
<dbReference type="AlphaFoldDB" id="A0A923HKP7"/>
<evidence type="ECO:0000256" key="2">
    <source>
        <dbReference type="ARBA" id="ARBA00023015"/>
    </source>
</evidence>
<keyword evidence="1" id="KW-0678">Repressor</keyword>
<keyword evidence="4" id="KW-0804">Transcription</keyword>
<dbReference type="GO" id="GO:0000976">
    <property type="term" value="F:transcription cis-regulatory region binding"/>
    <property type="evidence" value="ECO:0007669"/>
    <property type="project" value="TreeGrafter"/>
</dbReference>
<dbReference type="GO" id="GO:0003700">
    <property type="term" value="F:DNA-binding transcription factor activity"/>
    <property type="evidence" value="ECO:0007669"/>
    <property type="project" value="TreeGrafter"/>
</dbReference>
<proteinExistence type="predicted"/>
<dbReference type="Pfam" id="PF13977">
    <property type="entry name" value="TetR_C_6"/>
    <property type="match status" value="1"/>
</dbReference>
<dbReference type="PROSITE" id="PS01081">
    <property type="entry name" value="HTH_TETR_1"/>
    <property type="match status" value="1"/>
</dbReference>
<dbReference type="PRINTS" id="PR00455">
    <property type="entry name" value="HTHTETR"/>
</dbReference>
<gene>
    <name evidence="7" type="ORF">H8K32_15260</name>
</gene>
<evidence type="ECO:0000259" key="6">
    <source>
        <dbReference type="PROSITE" id="PS50977"/>
    </source>
</evidence>
<dbReference type="PROSITE" id="PS50977">
    <property type="entry name" value="HTH_TETR_2"/>
    <property type="match status" value="1"/>
</dbReference>
<dbReference type="PANTHER" id="PTHR30055:SF234">
    <property type="entry name" value="HTH-TYPE TRANSCRIPTIONAL REGULATOR BETI"/>
    <property type="match status" value="1"/>
</dbReference>
<dbReference type="SUPFAM" id="SSF48498">
    <property type="entry name" value="Tetracyclin repressor-like, C-terminal domain"/>
    <property type="match status" value="1"/>
</dbReference>
<dbReference type="Pfam" id="PF00440">
    <property type="entry name" value="TetR_N"/>
    <property type="match status" value="1"/>
</dbReference>
<evidence type="ECO:0000256" key="5">
    <source>
        <dbReference type="PROSITE-ProRule" id="PRU00335"/>
    </source>
</evidence>